<feature type="transmembrane region" description="Helical" evidence="7">
    <location>
        <begin position="287"/>
        <end position="304"/>
    </location>
</feature>
<evidence type="ECO:0000259" key="8">
    <source>
        <dbReference type="PROSITE" id="PS50885"/>
    </source>
</evidence>
<dbReference type="InterPro" id="IPR010559">
    <property type="entry name" value="Sig_transdc_His_kin_internal"/>
</dbReference>
<keyword evidence="10" id="KW-1185">Reference proteome</keyword>
<sequence>MNFIRKLLNSRLLSGSYRSIRTKMLFCFLIVTIIPLLSLGAMSYYQSAKVINSQFGKYGENAVAQLEQQTSSYLNRMNQTTETIYAYLLDPARADLGEQAPTTYEDIMDKNDLESLLKALKNDRTIDIYIITPTGYYYGENDLDVAKLGRIPAWQAMANSRADKYWLGFYPQNHGMKDTADAGLPVLGLAVPINNPYGALRGSNILIEENAEELLHMFRLFEQDTKAHLRIRDPQSRVIYETPAAFTPQSSDIIWNQTIAVNGWNMEARLPAASFYRSSGIIRSNTILVALVSCLLAFGLAYLFSNRFTARIRRLKDAMQKVSFGKLHTRTPVEAKDELGSLDVSFNNMVGGVQTLIGEIERSERLKKEAELKAFHYQINPHLLFNTLNSIQWKAKLAGAEDIRRMLYHLTILLEGNLDISQELIPIGRELAIIEHFLKIQEIRHGSVFTYELECDEQLKRYLIPRMTLQPLFENIFFHGFEDGEGSIQLTIREAGNHLLLTLSDNGAGIPAEKLARLLLPNQAKPKGRGGLGVQNADQKFKLHFGLQYGLTVQSVQEEGTTILIEWPKREENLHGNDEDDQGVNRG</sequence>
<dbReference type="InterPro" id="IPR003594">
    <property type="entry name" value="HATPase_dom"/>
</dbReference>
<accession>A0ABV5KXW4</accession>
<dbReference type="RefSeq" id="WP_377500848.1">
    <property type="nucleotide sequence ID" value="NZ_JBHMDO010000047.1"/>
</dbReference>
<evidence type="ECO:0000256" key="2">
    <source>
        <dbReference type="ARBA" id="ARBA00022475"/>
    </source>
</evidence>
<comment type="caution">
    <text evidence="9">The sequence shown here is derived from an EMBL/GenBank/DDBJ whole genome shotgun (WGS) entry which is preliminary data.</text>
</comment>
<feature type="domain" description="HAMP" evidence="8">
    <location>
        <begin position="306"/>
        <end position="358"/>
    </location>
</feature>
<protein>
    <submittedName>
        <fullName evidence="9">Histidine kinase</fullName>
    </submittedName>
</protein>
<evidence type="ECO:0000313" key="9">
    <source>
        <dbReference type="EMBL" id="MFB9330036.1"/>
    </source>
</evidence>
<evidence type="ECO:0000256" key="4">
    <source>
        <dbReference type="ARBA" id="ARBA00022679"/>
    </source>
</evidence>
<keyword evidence="5 9" id="KW-0418">Kinase</keyword>
<evidence type="ECO:0000256" key="3">
    <source>
        <dbReference type="ARBA" id="ARBA00022553"/>
    </source>
</evidence>
<evidence type="ECO:0000256" key="1">
    <source>
        <dbReference type="ARBA" id="ARBA00004651"/>
    </source>
</evidence>
<organism evidence="9 10">
    <name type="scientific">Paenibacillus aurantiacus</name>
    <dbReference type="NCBI Taxonomy" id="1936118"/>
    <lineage>
        <taxon>Bacteria</taxon>
        <taxon>Bacillati</taxon>
        <taxon>Bacillota</taxon>
        <taxon>Bacilli</taxon>
        <taxon>Bacillales</taxon>
        <taxon>Paenibacillaceae</taxon>
        <taxon>Paenibacillus</taxon>
    </lineage>
</organism>
<dbReference type="InterPro" id="IPR003660">
    <property type="entry name" value="HAMP_dom"/>
</dbReference>
<dbReference type="Pfam" id="PF02518">
    <property type="entry name" value="HATPase_c"/>
    <property type="match status" value="1"/>
</dbReference>
<comment type="subcellular location">
    <subcellularLocation>
        <location evidence="1">Cell membrane</location>
        <topology evidence="1">Multi-pass membrane protein</topology>
    </subcellularLocation>
</comment>
<gene>
    <name evidence="9" type="ORF">ACFFSY_29185</name>
</gene>
<keyword evidence="2" id="KW-1003">Cell membrane</keyword>
<dbReference type="InterPro" id="IPR050640">
    <property type="entry name" value="Bact_2-comp_sensor_kinase"/>
</dbReference>
<keyword evidence="3" id="KW-0597">Phosphoprotein</keyword>
<dbReference type="EMBL" id="JBHMDO010000047">
    <property type="protein sequence ID" value="MFB9330036.1"/>
    <property type="molecule type" value="Genomic_DNA"/>
</dbReference>
<proteinExistence type="predicted"/>
<keyword evidence="7" id="KW-1133">Transmembrane helix</keyword>
<dbReference type="Pfam" id="PF00672">
    <property type="entry name" value="HAMP"/>
    <property type="match status" value="1"/>
</dbReference>
<dbReference type="CDD" id="cd06225">
    <property type="entry name" value="HAMP"/>
    <property type="match status" value="1"/>
</dbReference>
<keyword evidence="4" id="KW-0808">Transferase</keyword>
<reference evidence="9 10" key="1">
    <citation type="submission" date="2024-09" db="EMBL/GenBank/DDBJ databases">
        <authorList>
            <person name="Sun Q."/>
            <person name="Mori K."/>
        </authorList>
    </citation>
    <scope>NUCLEOTIDE SEQUENCE [LARGE SCALE GENOMIC DNA]</scope>
    <source>
        <strain evidence="9 10">TISTR 2452</strain>
    </source>
</reference>
<dbReference type="SMART" id="SM00304">
    <property type="entry name" value="HAMP"/>
    <property type="match status" value="1"/>
</dbReference>
<evidence type="ECO:0000256" key="6">
    <source>
        <dbReference type="ARBA" id="ARBA00023136"/>
    </source>
</evidence>
<dbReference type="PANTHER" id="PTHR34220">
    <property type="entry name" value="SENSOR HISTIDINE KINASE YPDA"/>
    <property type="match status" value="1"/>
</dbReference>
<dbReference type="PROSITE" id="PS50885">
    <property type="entry name" value="HAMP"/>
    <property type="match status" value="1"/>
</dbReference>
<name>A0ABV5KXW4_9BACL</name>
<dbReference type="Proteomes" id="UP001589747">
    <property type="component" value="Unassembled WGS sequence"/>
</dbReference>
<dbReference type="Pfam" id="PF06580">
    <property type="entry name" value="His_kinase"/>
    <property type="match status" value="1"/>
</dbReference>
<keyword evidence="6 7" id="KW-0472">Membrane</keyword>
<dbReference type="Gene3D" id="3.30.565.10">
    <property type="entry name" value="Histidine kinase-like ATPase, C-terminal domain"/>
    <property type="match status" value="1"/>
</dbReference>
<dbReference type="SUPFAM" id="SSF55874">
    <property type="entry name" value="ATPase domain of HSP90 chaperone/DNA topoisomerase II/histidine kinase"/>
    <property type="match status" value="1"/>
</dbReference>
<dbReference type="PANTHER" id="PTHR34220:SF7">
    <property type="entry name" value="SENSOR HISTIDINE KINASE YPDA"/>
    <property type="match status" value="1"/>
</dbReference>
<evidence type="ECO:0000313" key="10">
    <source>
        <dbReference type="Proteomes" id="UP001589747"/>
    </source>
</evidence>
<keyword evidence="7" id="KW-0812">Transmembrane</keyword>
<dbReference type="InterPro" id="IPR036890">
    <property type="entry name" value="HATPase_C_sf"/>
</dbReference>
<dbReference type="SUPFAM" id="SSF158472">
    <property type="entry name" value="HAMP domain-like"/>
    <property type="match status" value="1"/>
</dbReference>
<dbReference type="Gene3D" id="6.10.340.10">
    <property type="match status" value="1"/>
</dbReference>
<evidence type="ECO:0000256" key="5">
    <source>
        <dbReference type="ARBA" id="ARBA00022777"/>
    </source>
</evidence>
<dbReference type="GO" id="GO:0016301">
    <property type="term" value="F:kinase activity"/>
    <property type="evidence" value="ECO:0007669"/>
    <property type="project" value="UniProtKB-KW"/>
</dbReference>
<evidence type="ECO:0000256" key="7">
    <source>
        <dbReference type="SAM" id="Phobius"/>
    </source>
</evidence>